<dbReference type="PANTHER" id="PTHR30294:SF29">
    <property type="entry name" value="MULTIDRUG ABC TRANSPORTER PERMEASE YBHS-RELATED"/>
    <property type="match status" value="1"/>
</dbReference>
<comment type="subcellular location">
    <subcellularLocation>
        <location evidence="1">Cell membrane</location>
        <topology evidence="1">Multi-pass membrane protein</topology>
    </subcellularLocation>
</comment>
<keyword evidence="3 6" id="KW-0812">Transmembrane</keyword>
<evidence type="ECO:0000256" key="2">
    <source>
        <dbReference type="ARBA" id="ARBA00022475"/>
    </source>
</evidence>
<evidence type="ECO:0000256" key="1">
    <source>
        <dbReference type="ARBA" id="ARBA00004651"/>
    </source>
</evidence>
<name>A0ABY8EC96_9FIRM</name>
<dbReference type="InterPro" id="IPR013525">
    <property type="entry name" value="ABC2_TM"/>
</dbReference>
<gene>
    <name evidence="8" type="ORF">P4S50_00395</name>
</gene>
<evidence type="ECO:0000313" key="8">
    <source>
        <dbReference type="EMBL" id="WFD10565.1"/>
    </source>
</evidence>
<evidence type="ECO:0000313" key="9">
    <source>
        <dbReference type="Proteomes" id="UP001222800"/>
    </source>
</evidence>
<feature type="transmembrane region" description="Helical" evidence="6">
    <location>
        <begin position="176"/>
        <end position="194"/>
    </location>
</feature>
<feature type="transmembrane region" description="Helical" evidence="6">
    <location>
        <begin position="277"/>
        <end position="297"/>
    </location>
</feature>
<keyword evidence="4 6" id="KW-1133">Transmembrane helix</keyword>
<keyword evidence="5 6" id="KW-0472">Membrane</keyword>
<reference evidence="8 9" key="1">
    <citation type="submission" date="2023-03" db="EMBL/GenBank/DDBJ databases">
        <title>Complete genome sequence of Tepidibacter sp. SWIR-1, isolated from a deep-sea hydrothermal vent.</title>
        <authorList>
            <person name="Li X."/>
        </authorList>
    </citation>
    <scope>NUCLEOTIDE SEQUENCE [LARGE SCALE GENOMIC DNA]</scope>
    <source>
        <strain evidence="8 9">SWIR-1</strain>
    </source>
</reference>
<evidence type="ECO:0000259" key="7">
    <source>
        <dbReference type="Pfam" id="PF12698"/>
    </source>
</evidence>
<protein>
    <submittedName>
        <fullName evidence="8">ABC transporter permease</fullName>
    </submittedName>
</protein>
<sequence>MNKIKKYMMAFSLIFITPLVVNVMLCYMFSDHQLKEIPTAVYLGDNTQFSRSIVSYFDDNQTFDVKYYVDSPYDIETLIAENKVRFGLVIPDDFYKDLKEYKSPTILTVYDGSQLSYTSFAKAQASETLMTIKGGALIKVLQAKLNLPYDQAKKIVSSISIQSRLMFNPTRNYTNYLMPGFMASMVQVGLVIAASVSIDREKRRSMVTYLGSKILVYTILGFISFMLNIYIQIGIFDVPFRGSIKQLMLLTFVFCMSISTIAIFISSVVWDKVKASQAAAVLFLPNSIMIGYTYPLIGMPNGYKFIGKYIPLYHYADNLRDLMLKGYVINYAKDIRYLLLVSALFFVLAILVEILRESRISKKKSSGEGEIVEVN</sequence>
<dbReference type="Pfam" id="PF12698">
    <property type="entry name" value="ABC2_membrane_3"/>
    <property type="match status" value="1"/>
</dbReference>
<proteinExistence type="predicted"/>
<feature type="transmembrane region" description="Helical" evidence="6">
    <location>
        <begin position="335"/>
        <end position="355"/>
    </location>
</feature>
<evidence type="ECO:0000256" key="5">
    <source>
        <dbReference type="ARBA" id="ARBA00023136"/>
    </source>
</evidence>
<evidence type="ECO:0000256" key="4">
    <source>
        <dbReference type="ARBA" id="ARBA00022989"/>
    </source>
</evidence>
<dbReference type="InterPro" id="IPR051449">
    <property type="entry name" value="ABC-2_transporter_component"/>
</dbReference>
<evidence type="ECO:0000256" key="6">
    <source>
        <dbReference type="SAM" id="Phobius"/>
    </source>
</evidence>
<accession>A0ABY8EC96</accession>
<dbReference type="Gene3D" id="3.40.1710.10">
    <property type="entry name" value="abc type-2 transporter like domain"/>
    <property type="match status" value="1"/>
</dbReference>
<feature type="transmembrane region" description="Helical" evidence="6">
    <location>
        <begin position="214"/>
        <end position="235"/>
    </location>
</feature>
<evidence type="ECO:0000256" key="3">
    <source>
        <dbReference type="ARBA" id="ARBA00022692"/>
    </source>
</evidence>
<feature type="domain" description="ABC-2 type transporter transmembrane" evidence="7">
    <location>
        <begin position="13"/>
        <end position="351"/>
    </location>
</feature>
<dbReference type="Proteomes" id="UP001222800">
    <property type="component" value="Chromosome"/>
</dbReference>
<dbReference type="EMBL" id="CP120733">
    <property type="protein sequence ID" value="WFD10565.1"/>
    <property type="molecule type" value="Genomic_DNA"/>
</dbReference>
<dbReference type="RefSeq" id="WP_277732532.1">
    <property type="nucleotide sequence ID" value="NZ_CP120733.1"/>
</dbReference>
<dbReference type="PANTHER" id="PTHR30294">
    <property type="entry name" value="MEMBRANE COMPONENT OF ABC TRANSPORTER YHHJ-RELATED"/>
    <property type="match status" value="1"/>
</dbReference>
<keyword evidence="2" id="KW-1003">Cell membrane</keyword>
<feature type="transmembrane region" description="Helical" evidence="6">
    <location>
        <begin position="247"/>
        <end position="270"/>
    </location>
</feature>
<keyword evidence="9" id="KW-1185">Reference proteome</keyword>
<organism evidence="8 9">
    <name type="scientific">Tepidibacter hydrothermalis</name>
    <dbReference type="NCBI Taxonomy" id="3036126"/>
    <lineage>
        <taxon>Bacteria</taxon>
        <taxon>Bacillati</taxon>
        <taxon>Bacillota</taxon>
        <taxon>Clostridia</taxon>
        <taxon>Peptostreptococcales</taxon>
        <taxon>Peptostreptococcaceae</taxon>
        <taxon>Tepidibacter</taxon>
    </lineage>
</organism>
<feature type="transmembrane region" description="Helical" evidence="6">
    <location>
        <begin position="7"/>
        <end position="30"/>
    </location>
</feature>